<dbReference type="InterPro" id="IPR036111">
    <property type="entry name" value="Mal/L-sulfo/L-lacto_DH-like_sf"/>
</dbReference>
<dbReference type="InterPro" id="IPR043144">
    <property type="entry name" value="Mal/L-sulf/L-lact_DH-like_ah"/>
</dbReference>
<gene>
    <name evidence="3" type="ORF">DYI23_02310</name>
</gene>
<dbReference type="SUPFAM" id="SSF89733">
    <property type="entry name" value="L-sulfolactate dehydrogenase-like"/>
    <property type="match status" value="1"/>
</dbReference>
<evidence type="ECO:0000256" key="2">
    <source>
        <dbReference type="ARBA" id="ARBA00023002"/>
    </source>
</evidence>
<dbReference type="Pfam" id="PF02615">
    <property type="entry name" value="Ldh_2"/>
    <property type="match status" value="1"/>
</dbReference>
<accession>A0A944CAR4</accession>
<comment type="caution">
    <text evidence="3">The sequence shown here is derived from an EMBL/GenBank/DDBJ whole genome shotgun (WGS) entry which is preliminary data.</text>
</comment>
<proteinExistence type="inferred from homology"/>
<dbReference type="InterPro" id="IPR043143">
    <property type="entry name" value="Mal/L-sulf/L-lact_DH-like_NADP"/>
</dbReference>
<sequence>MTHTTISLDEARGLVFSALTANGASEENARFVTDALVLSEASGQPGHGLSRVPSYVAQLRTGKVKGTVTPTLEKMSSSLLRVDAGYGFAYPAIDLLLNTLPEMARAQGIAMAAIRHSHHFGQGGSHCEALAQKGLVSFVFGNAHKAIAPWGGKNPMFGTNPIAFGAPVPGREPLVIDLAMSRVARGKVMAAERAGTTIPDTWALDKDGNATTDPTAAIAGTMLPIGEAKGAALAMMVEVMSAAIVGGSFGFEASSLFTGDGGVPDLGQVILALNPGMISGGVFGDRVTTLVEAVEGEEGARLPGSRRFALREKAERDGLSLPTPILEEVRHLAKGPEAA</sequence>
<reference evidence="3" key="1">
    <citation type="submission" date="2018-08" db="EMBL/GenBank/DDBJ databases">
        <authorList>
            <person name="Jin W."/>
            <person name="Wang H."/>
            <person name="Yang Y."/>
            <person name="Li M."/>
            <person name="Liu J."/>
        </authorList>
    </citation>
    <scope>NUCLEOTIDE SEQUENCE</scope>
    <source>
        <strain evidence="3">AESS21</strain>
    </source>
</reference>
<dbReference type="InterPro" id="IPR003767">
    <property type="entry name" value="Malate/L-lactate_DH-like"/>
</dbReference>
<protein>
    <submittedName>
        <fullName evidence="3">Ldh family oxidoreductase</fullName>
    </submittedName>
</protein>
<dbReference type="EMBL" id="QTKU01000001">
    <property type="protein sequence ID" value="MBS8259040.1"/>
    <property type="molecule type" value="Genomic_DNA"/>
</dbReference>
<evidence type="ECO:0000313" key="4">
    <source>
        <dbReference type="Proteomes" id="UP000705379"/>
    </source>
</evidence>
<dbReference type="PANTHER" id="PTHR11091">
    <property type="entry name" value="OXIDOREDUCTASE-RELATED"/>
    <property type="match status" value="1"/>
</dbReference>
<dbReference type="Proteomes" id="UP000705379">
    <property type="component" value="Unassembled WGS sequence"/>
</dbReference>
<dbReference type="GO" id="GO:0016491">
    <property type="term" value="F:oxidoreductase activity"/>
    <property type="evidence" value="ECO:0007669"/>
    <property type="project" value="UniProtKB-KW"/>
</dbReference>
<comment type="similarity">
    <text evidence="1">Belongs to the LDH2/MDH2 oxidoreductase family.</text>
</comment>
<dbReference type="AlphaFoldDB" id="A0A944CAR4"/>
<dbReference type="Gene3D" id="1.10.1530.10">
    <property type="match status" value="1"/>
</dbReference>
<reference evidence="3" key="2">
    <citation type="journal article" date="2021" name="Microorganisms">
        <title>Bacterial Dimethylsulfoniopropionate Biosynthesis in the East China Sea.</title>
        <authorList>
            <person name="Liu J."/>
            <person name="Zhang Y."/>
            <person name="Liu J."/>
            <person name="Zhong H."/>
            <person name="Williams B.T."/>
            <person name="Zheng Y."/>
            <person name="Curson A.R.J."/>
            <person name="Sun C."/>
            <person name="Sun H."/>
            <person name="Song D."/>
            <person name="Wagner Mackenzie B."/>
            <person name="Bermejo Martinez A."/>
            <person name="Todd J.D."/>
            <person name="Zhang X.H."/>
        </authorList>
    </citation>
    <scope>NUCLEOTIDE SEQUENCE</scope>
    <source>
        <strain evidence="3">AESS21</strain>
    </source>
</reference>
<name>A0A944CAR4_9HYPH</name>
<organism evidence="3 4">
    <name type="scientific">Roseibium polysiphoniae</name>
    <dbReference type="NCBI Taxonomy" id="2571221"/>
    <lineage>
        <taxon>Bacteria</taxon>
        <taxon>Pseudomonadati</taxon>
        <taxon>Pseudomonadota</taxon>
        <taxon>Alphaproteobacteria</taxon>
        <taxon>Hyphomicrobiales</taxon>
        <taxon>Stappiaceae</taxon>
        <taxon>Roseibium</taxon>
    </lineage>
</organism>
<evidence type="ECO:0000256" key="1">
    <source>
        <dbReference type="ARBA" id="ARBA00006056"/>
    </source>
</evidence>
<dbReference type="PANTHER" id="PTHR11091:SF0">
    <property type="entry name" value="MALATE DEHYDROGENASE"/>
    <property type="match status" value="1"/>
</dbReference>
<dbReference type="Gene3D" id="3.30.1370.60">
    <property type="entry name" value="Hypothetical oxidoreductase yiak, domain 2"/>
    <property type="match status" value="1"/>
</dbReference>
<dbReference type="RefSeq" id="WP_213214728.1">
    <property type="nucleotide sequence ID" value="NZ_QTKU01000001.1"/>
</dbReference>
<keyword evidence="2" id="KW-0560">Oxidoreductase</keyword>
<evidence type="ECO:0000313" key="3">
    <source>
        <dbReference type="EMBL" id="MBS8259040.1"/>
    </source>
</evidence>